<dbReference type="Proteomes" id="UP001247307">
    <property type="component" value="Unassembled WGS sequence"/>
</dbReference>
<comment type="caution">
    <text evidence="1">The sequence shown here is derived from an EMBL/GenBank/DDBJ whole genome shotgun (WGS) entry which is preliminary data.</text>
</comment>
<name>A0AAE3YFX2_9MICC</name>
<gene>
    <name evidence="1" type="ORF">J2S35_000133</name>
</gene>
<proteinExistence type="predicted"/>
<reference evidence="1" key="1">
    <citation type="submission" date="2023-07" db="EMBL/GenBank/DDBJ databases">
        <title>Sequencing the genomes of 1000 actinobacteria strains.</title>
        <authorList>
            <person name="Klenk H.-P."/>
        </authorList>
    </citation>
    <scope>NUCLEOTIDE SEQUENCE</scope>
    <source>
        <strain evidence="1">DSM 13988</strain>
    </source>
</reference>
<evidence type="ECO:0000313" key="1">
    <source>
        <dbReference type="EMBL" id="MDR6891193.1"/>
    </source>
</evidence>
<evidence type="ECO:0000313" key="2">
    <source>
        <dbReference type="Proteomes" id="UP001247307"/>
    </source>
</evidence>
<sequence>MTRGDNSPWAISARDPRERPEITYRDSFSTSAPRGKSVKVTVYPGGIKARGAGAFSGGVAWGELVDVTFYPEWVFPRARAAVEREIRPYVIQDAEMVYALDRLLFYPIVYGGGPFVRLATYARAFLFGCDDPERFLKALTVYRPDLVREDGNRPRDSQD</sequence>
<protein>
    <submittedName>
        <fullName evidence="1">Uncharacterized protein</fullName>
    </submittedName>
</protein>
<dbReference type="RefSeq" id="WP_309848687.1">
    <property type="nucleotide sequence ID" value="NZ_BAAAIU010000004.1"/>
</dbReference>
<dbReference type="AlphaFoldDB" id="A0AAE3YFX2"/>
<keyword evidence="2" id="KW-1185">Reference proteome</keyword>
<accession>A0AAE3YFX2</accession>
<dbReference type="EMBL" id="JAVDUI010000001">
    <property type="protein sequence ID" value="MDR6891193.1"/>
    <property type="molecule type" value="Genomic_DNA"/>
</dbReference>
<organism evidence="1 2">
    <name type="scientific">Falsarthrobacter nasiphocae</name>
    <dbReference type="NCBI Taxonomy" id="189863"/>
    <lineage>
        <taxon>Bacteria</taxon>
        <taxon>Bacillati</taxon>
        <taxon>Actinomycetota</taxon>
        <taxon>Actinomycetes</taxon>
        <taxon>Micrococcales</taxon>
        <taxon>Micrococcaceae</taxon>
        <taxon>Falsarthrobacter</taxon>
    </lineage>
</organism>